<dbReference type="AlphaFoldDB" id="A0A5C5FUT4"/>
<feature type="chain" id="PRO_5022976958" description="Proteophosphoglycan ppg4" evidence="1">
    <location>
        <begin position="34"/>
        <end position="170"/>
    </location>
</feature>
<dbReference type="Proteomes" id="UP000311382">
    <property type="component" value="Unassembled WGS sequence"/>
</dbReference>
<keyword evidence="3" id="KW-1185">Reference proteome</keyword>
<organism evidence="2 3">
    <name type="scientific">Rhodotorula diobovata</name>
    <dbReference type="NCBI Taxonomy" id="5288"/>
    <lineage>
        <taxon>Eukaryota</taxon>
        <taxon>Fungi</taxon>
        <taxon>Dikarya</taxon>
        <taxon>Basidiomycota</taxon>
        <taxon>Pucciniomycotina</taxon>
        <taxon>Microbotryomycetes</taxon>
        <taxon>Sporidiobolales</taxon>
        <taxon>Sporidiobolaceae</taxon>
        <taxon>Rhodotorula</taxon>
    </lineage>
</organism>
<evidence type="ECO:0000313" key="2">
    <source>
        <dbReference type="EMBL" id="TNY20119.1"/>
    </source>
</evidence>
<evidence type="ECO:0000256" key="1">
    <source>
        <dbReference type="SAM" id="SignalP"/>
    </source>
</evidence>
<feature type="signal peptide" evidence="1">
    <location>
        <begin position="1"/>
        <end position="33"/>
    </location>
</feature>
<reference evidence="2 3" key="1">
    <citation type="submission" date="2019-03" db="EMBL/GenBank/DDBJ databases">
        <title>Rhodosporidium diobovatum UCD-FST 08-225 genome sequencing, assembly, and annotation.</title>
        <authorList>
            <person name="Fakankun I.U."/>
            <person name="Fristensky B."/>
            <person name="Levin D.B."/>
        </authorList>
    </citation>
    <scope>NUCLEOTIDE SEQUENCE [LARGE SCALE GENOMIC DNA]</scope>
    <source>
        <strain evidence="2 3">UCD-FST 08-225</strain>
    </source>
</reference>
<evidence type="ECO:0000313" key="3">
    <source>
        <dbReference type="Proteomes" id="UP000311382"/>
    </source>
</evidence>
<sequence>MPRSTAARQPGMLSLHPLCLLFVLALCLTQARAQETTYTDDQSGLTLVGSVTTDAAGSPTTRVLSTASAPTATATSATTTATASDTTSYTIYTENSSLVTWYASTPTTPVPSWSTGSIEAAAAYFSTLSAEASSSGIGNSATPARVSYSAGWALAVAVIGGFGAGGVAGY</sequence>
<gene>
    <name evidence="2" type="ORF">DMC30DRAFT_398701</name>
</gene>
<dbReference type="EMBL" id="SOZI01000076">
    <property type="protein sequence ID" value="TNY20119.1"/>
    <property type="molecule type" value="Genomic_DNA"/>
</dbReference>
<name>A0A5C5FUT4_9BASI</name>
<keyword evidence="1" id="KW-0732">Signal</keyword>
<comment type="caution">
    <text evidence="2">The sequence shown here is derived from an EMBL/GenBank/DDBJ whole genome shotgun (WGS) entry which is preliminary data.</text>
</comment>
<evidence type="ECO:0008006" key="4">
    <source>
        <dbReference type="Google" id="ProtNLM"/>
    </source>
</evidence>
<proteinExistence type="predicted"/>
<accession>A0A5C5FUT4</accession>
<protein>
    <recommendedName>
        <fullName evidence="4">Proteophosphoglycan ppg4</fullName>
    </recommendedName>
</protein>